<evidence type="ECO:0000313" key="1">
    <source>
        <dbReference type="EMBL" id="KAI0507271.1"/>
    </source>
</evidence>
<keyword evidence="2" id="KW-1185">Reference proteome</keyword>
<gene>
    <name evidence="1" type="ORF">KFK09_013393</name>
</gene>
<accession>A0A8T3B8V8</accession>
<protein>
    <submittedName>
        <fullName evidence="1">Uncharacterized protein</fullName>
    </submittedName>
</protein>
<comment type="caution">
    <text evidence="1">The sequence shown here is derived from an EMBL/GenBank/DDBJ whole genome shotgun (WGS) entry which is preliminary data.</text>
</comment>
<dbReference type="AlphaFoldDB" id="A0A8T3B8V8"/>
<dbReference type="EMBL" id="JAGYWB010000010">
    <property type="protein sequence ID" value="KAI0507271.1"/>
    <property type="molecule type" value="Genomic_DNA"/>
</dbReference>
<organism evidence="1 2">
    <name type="scientific">Dendrobium nobile</name>
    <name type="common">Orchid</name>
    <dbReference type="NCBI Taxonomy" id="94219"/>
    <lineage>
        <taxon>Eukaryota</taxon>
        <taxon>Viridiplantae</taxon>
        <taxon>Streptophyta</taxon>
        <taxon>Embryophyta</taxon>
        <taxon>Tracheophyta</taxon>
        <taxon>Spermatophyta</taxon>
        <taxon>Magnoliopsida</taxon>
        <taxon>Liliopsida</taxon>
        <taxon>Asparagales</taxon>
        <taxon>Orchidaceae</taxon>
        <taxon>Epidendroideae</taxon>
        <taxon>Malaxideae</taxon>
        <taxon>Dendrobiinae</taxon>
        <taxon>Dendrobium</taxon>
    </lineage>
</organism>
<reference evidence="1" key="1">
    <citation type="journal article" date="2022" name="Front. Genet.">
        <title>Chromosome-Scale Assembly of the Dendrobium nobile Genome Provides Insights Into the Molecular Mechanism of the Biosynthesis of the Medicinal Active Ingredient of Dendrobium.</title>
        <authorList>
            <person name="Xu Q."/>
            <person name="Niu S.-C."/>
            <person name="Li K.-L."/>
            <person name="Zheng P.-J."/>
            <person name="Zhang X.-J."/>
            <person name="Jia Y."/>
            <person name="Liu Y."/>
            <person name="Niu Y.-X."/>
            <person name="Yu L.-H."/>
            <person name="Chen D.-F."/>
            <person name="Zhang G.-Q."/>
        </authorList>
    </citation>
    <scope>NUCLEOTIDE SEQUENCE</scope>
    <source>
        <tissue evidence="1">Leaf</tissue>
    </source>
</reference>
<dbReference type="Proteomes" id="UP000829196">
    <property type="component" value="Unassembled WGS sequence"/>
</dbReference>
<evidence type="ECO:0000313" key="2">
    <source>
        <dbReference type="Proteomes" id="UP000829196"/>
    </source>
</evidence>
<dbReference type="SMR" id="A0A8T3B8V8"/>
<dbReference type="OrthoDB" id="631864at2759"/>
<name>A0A8T3B8V8_DENNO</name>
<sequence length="123" mass="14807">MYIYALFLKRILETIGYLSCLRYLKILQTLLPKSLSNLYHLQLVIYENGQFIHPNFLSRDMNNSTKVHYMQLLWDDLYGMHRIGKLNSLQQLDGFHVKYENGFRFVELEHMSEPRQLRIKLLL</sequence>
<proteinExistence type="predicted"/>